<evidence type="ECO:0000313" key="14">
    <source>
        <dbReference type="EMBL" id="EEE60855.1"/>
    </source>
</evidence>
<feature type="signal peptide" evidence="13">
    <location>
        <begin position="1"/>
        <end position="31"/>
    </location>
</feature>
<evidence type="ECO:0000256" key="4">
    <source>
        <dbReference type="ARBA" id="ARBA00022692"/>
    </source>
</evidence>
<dbReference type="Proteomes" id="UP000007752">
    <property type="component" value="Chromosome 4"/>
</dbReference>
<dbReference type="PROSITE" id="PS00951">
    <property type="entry name" value="ER_LUMEN_RECEPTOR_1"/>
    <property type="match status" value="1"/>
</dbReference>
<feature type="transmembrane region" description="Helical" evidence="11">
    <location>
        <begin position="182"/>
        <end position="202"/>
    </location>
</feature>
<comment type="similarity">
    <text evidence="2 11">Belongs to the ERD2 family.</text>
</comment>
<evidence type="ECO:0000256" key="5">
    <source>
        <dbReference type="ARBA" id="ARBA00022824"/>
    </source>
</evidence>
<feature type="compositionally biased region" description="Polar residues" evidence="12">
    <location>
        <begin position="284"/>
        <end position="300"/>
    </location>
</feature>
<dbReference type="GO" id="GO:0005789">
    <property type="term" value="C:endoplasmic reticulum membrane"/>
    <property type="evidence" value="ECO:0007669"/>
    <property type="project" value="UniProtKB-SubCell"/>
</dbReference>
<dbReference type="GO" id="GO:0015031">
    <property type="term" value="P:protein transport"/>
    <property type="evidence" value="ECO:0007669"/>
    <property type="project" value="UniProtKB-KW"/>
</dbReference>
<evidence type="ECO:0000256" key="3">
    <source>
        <dbReference type="ARBA" id="ARBA00022448"/>
    </source>
</evidence>
<dbReference type="PANTHER" id="PTHR10585">
    <property type="entry name" value="ER LUMEN PROTEIN RETAINING RECEPTOR"/>
    <property type="match status" value="1"/>
</dbReference>
<keyword evidence="4 11" id="KW-0812">Transmembrane</keyword>
<keyword evidence="6" id="KW-0931">ER-Golgi transport</keyword>
<dbReference type="AlphaFoldDB" id="B9FES2"/>
<keyword evidence="8 11" id="KW-1133">Transmembrane helix</keyword>
<accession>B9FES2</accession>
<dbReference type="GO" id="GO:0006621">
    <property type="term" value="P:protein retention in ER lumen"/>
    <property type="evidence" value="ECO:0007669"/>
    <property type="project" value="InterPro"/>
</dbReference>
<dbReference type="GO" id="GO:0046923">
    <property type="term" value="F:ER retention sequence binding"/>
    <property type="evidence" value="ECO:0007669"/>
    <property type="project" value="InterPro"/>
</dbReference>
<comment type="subcellular location">
    <subcellularLocation>
        <location evidence="1 11">Endoplasmic reticulum membrane</location>
        <topology evidence="1 11">Multi-pass membrane protein</topology>
    </subcellularLocation>
</comment>
<feature type="region of interest" description="Disordered" evidence="12">
    <location>
        <begin position="277"/>
        <end position="300"/>
    </location>
</feature>
<comment type="caution">
    <text evidence="11">Lacks conserved residue(s) required for the propagation of feature annotation.</text>
</comment>
<feature type="transmembrane region" description="Helical" evidence="11">
    <location>
        <begin position="152"/>
        <end position="170"/>
    </location>
</feature>
<feature type="transmembrane region" description="Helical" evidence="11">
    <location>
        <begin position="121"/>
        <end position="140"/>
    </location>
</feature>
<evidence type="ECO:0000256" key="1">
    <source>
        <dbReference type="ARBA" id="ARBA00004477"/>
    </source>
</evidence>
<name>B9FES2_ORYSJ</name>
<protein>
    <recommendedName>
        <fullName evidence="11">ER lumen protein-retaining receptor</fullName>
    </recommendedName>
</protein>
<dbReference type="InterPro" id="IPR000133">
    <property type="entry name" value="ER_ret_rcpt"/>
</dbReference>
<feature type="transmembrane region" description="Helical" evidence="11">
    <location>
        <begin position="55"/>
        <end position="78"/>
    </location>
</feature>
<dbReference type="GO" id="GO:0016192">
    <property type="term" value="P:vesicle-mediated transport"/>
    <property type="evidence" value="ECO:0007669"/>
    <property type="project" value="UniProtKB-KW"/>
</dbReference>
<reference evidence="14" key="1">
    <citation type="journal article" date="2005" name="PLoS Biol.">
        <title>The genomes of Oryza sativa: a history of duplications.</title>
        <authorList>
            <person name="Yu J."/>
            <person name="Wang J."/>
            <person name="Lin W."/>
            <person name="Li S."/>
            <person name="Li H."/>
            <person name="Zhou J."/>
            <person name="Ni P."/>
            <person name="Dong W."/>
            <person name="Hu S."/>
            <person name="Zeng C."/>
            <person name="Zhang J."/>
            <person name="Zhang Y."/>
            <person name="Li R."/>
            <person name="Xu Z."/>
            <person name="Li S."/>
            <person name="Li X."/>
            <person name="Zheng H."/>
            <person name="Cong L."/>
            <person name="Lin L."/>
            <person name="Yin J."/>
            <person name="Geng J."/>
            <person name="Li G."/>
            <person name="Shi J."/>
            <person name="Liu J."/>
            <person name="Lv H."/>
            <person name="Li J."/>
            <person name="Wang J."/>
            <person name="Deng Y."/>
            <person name="Ran L."/>
            <person name="Shi X."/>
            <person name="Wang X."/>
            <person name="Wu Q."/>
            <person name="Li C."/>
            <person name="Ren X."/>
            <person name="Wang J."/>
            <person name="Wang X."/>
            <person name="Li D."/>
            <person name="Liu D."/>
            <person name="Zhang X."/>
            <person name="Ji Z."/>
            <person name="Zhao W."/>
            <person name="Sun Y."/>
            <person name="Zhang Z."/>
            <person name="Bao J."/>
            <person name="Han Y."/>
            <person name="Dong L."/>
            <person name="Ji J."/>
            <person name="Chen P."/>
            <person name="Wu S."/>
            <person name="Liu J."/>
            <person name="Xiao Y."/>
            <person name="Bu D."/>
            <person name="Tan J."/>
            <person name="Yang L."/>
            <person name="Ye C."/>
            <person name="Zhang J."/>
            <person name="Xu J."/>
            <person name="Zhou Y."/>
            <person name="Yu Y."/>
            <person name="Zhang B."/>
            <person name="Zhuang S."/>
            <person name="Wei H."/>
            <person name="Liu B."/>
            <person name="Lei M."/>
            <person name="Yu H."/>
            <person name="Li Y."/>
            <person name="Xu H."/>
            <person name="Wei S."/>
            <person name="He X."/>
            <person name="Fang L."/>
            <person name="Zhang Z."/>
            <person name="Zhang Y."/>
            <person name="Huang X."/>
            <person name="Su Z."/>
            <person name="Tong W."/>
            <person name="Li J."/>
            <person name="Tong Z."/>
            <person name="Li S."/>
            <person name="Ye J."/>
            <person name="Wang L."/>
            <person name="Fang L."/>
            <person name="Lei T."/>
            <person name="Chen C."/>
            <person name="Chen H."/>
            <person name="Xu Z."/>
            <person name="Li H."/>
            <person name="Huang H."/>
            <person name="Zhang F."/>
            <person name="Xu H."/>
            <person name="Li N."/>
            <person name="Zhao C."/>
            <person name="Li S."/>
            <person name="Dong L."/>
            <person name="Huang Y."/>
            <person name="Li L."/>
            <person name="Xi Y."/>
            <person name="Qi Q."/>
            <person name="Li W."/>
            <person name="Zhang B."/>
            <person name="Hu W."/>
            <person name="Zhang Y."/>
            <person name="Tian X."/>
            <person name="Jiao Y."/>
            <person name="Liang X."/>
            <person name="Jin J."/>
            <person name="Gao L."/>
            <person name="Zheng W."/>
            <person name="Hao B."/>
            <person name="Liu S."/>
            <person name="Wang W."/>
            <person name="Yuan L."/>
            <person name="Cao M."/>
            <person name="McDermott J."/>
            <person name="Samudrala R."/>
            <person name="Wang J."/>
            <person name="Wong G.K."/>
            <person name="Yang H."/>
        </authorList>
    </citation>
    <scope>NUCLEOTIDE SEQUENCE [LARGE SCALE GENOMIC DNA]</scope>
</reference>
<keyword evidence="3 11" id="KW-0813">Transport</keyword>
<evidence type="ECO:0000256" key="13">
    <source>
        <dbReference type="SAM" id="SignalP"/>
    </source>
</evidence>
<evidence type="ECO:0000256" key="9">
    <source>
        <dbReference type="ARBA" id="ARBA00023136"/>
    </source>
</evidence>
<dbReference type="Pfam" id="PF00810">
    <property type="entry name" value="ER_lumen_recept"/>
    <property type="match status" value="1"/>
</dbReference>
<evidence type="ECO:0000256" key="8">
    <source>
        <dbReference type="ARBA" id="ARBA00022989"/>
    </source>
</evidence>
<dbReference type="EMBL" id="CM000141">
    <property type="protein sequence ID" value="EEE60855.1"/>
    <property type="molecule type" value="Genomic_DNA"/>
</dbReference>
<evidence type="ECO:0000256" key="2">
    <source>
        <dbReference type="ARBA" id="ARBA00010120"/>
    </source>
</evidence>
<feature type="transmembrane region" description="Helical" evidence="11">
    <location>
        <begin position="99"/>
        <end position="115"/>
    </location>
</feature>
<proteinExistence type="inferred from homology"/>
<keyword evidence="13" id="KW-0732">Signal</keyword>
<evidence type="ECO:0000256" key="12">
    <source>
        <dbReference type="SAM" id="MobiDB-lite"/>
    </source>
</evidence>
<keyword evidence="5 11" id="KW-0256">Endoplasmic reticulum</keyword>
<dbReference type="PROSITE" id="PS00952">
    <property type="entry name" value="ER_LUMEN_RECEPTOR_2"/>
    <property type="match status" value="1"/>
</dbReference>
<evidence type="ECO:0000256" key="11">
    <source>
        <dbReference type="RuleBase" id="RU000634"/>
    </source>
</evidence>
<evidence type="ECO:0000256" key="6">
    <source>
        <dbReference type="ARBA" id="ARBA00022892"/>
    </source>
</evidence>
<keyword evidence="10 11" id="KW-0675">Receptor</keyword>
<keyword evidence="7 11" id="KW-0653">Protein transport</keyword>
<gene>
    <name evidence="14" type="ORF">OsJ_14496</name>
</gene>
<feature type="chain" id="PRO_5002883861" description="ER lumen protein-retaining receptor" evidence="13">
    <location>
        <begin position="32"/>
        <end position="490"/>
    </location>
</feature>
<sequence length="490" mass="56497">MNAFRLAGDMTHIMSVLVLLLKIHTIKSCAGVSLKTQELYALVFATRYLDIFTDFISLYNTVMKMIFLGSSFSIVWYIRRHKMVRRSYDKDHDTFRHQFLVLPCFLLALLIHEKFTFREVMWTFSIYLEAVAILPQLVLLQRTRNVDNLTGQYVFFLGAYRALYILNWAYRYFTEPHYVHWITWISGFVQTLLYADFFYYYLNSLWDWQAAEQCESNAANHDVSRFMWDCLNQDDDDLLGLLGNQTPLRDCRGFFDIDDFTCKETLDLEESRESKRRRILEYPSESNQSEDGNREISSTLGTSEVSEISLLCTDEPQSFNWDSQNNSNNFDSLSTGAFYQPSNSHSKNCSDENQMHFRHDQMHSSQESVTYTNDQSGISGTTENDSVTESLLMQETRKLSTLKVSKGTSLVKAKQNLTTTIAYPFTLIKPSWEEGDVITLKDINQRIRAPPKKAPETLGTSAFSGKPVIGKTRIRTDGGRGSITILRTKG</sequence>
<keyword evidence="9 11" id="KW-0472">Membrane</keyword>
<evidence type="ECO:0000256" key="10">
    <source>
        <dbReference type="ARBA" id="ARBA00023170"/>
    </source>
</evidence>
<evidence type="ECO:0000256" key="7">
    <source>
        <dbReference type="ARBA" id="ARBA00022927"/>
    </source>
</evidence>
<organism evidence="14">
    <name type="scientific">Oryza sativa subsp. japonica</name>
    <name type="common">Rice</name>
    <dbReference type="NCBI Taxonomy" id="39947"/>
    <lineage>
        <taxon>Eukaryota</taxon>
        <taxon>Viridiplantae</taxon>
        <taxon>Streptophyta</taxon>
        <taxon>Embryophyta</taxon>
        <taxon>Tracheophyta</taxon>
        <taxon>Spermatophyta</taxon>
        <taxon>Magnoliopsida</taxon>
        <taxon>Liliopsida</taxon>
        <taxon>Poales</taxon>
        <taxon>Poaceae</taxon>
        <taxon>BOP clade</taxon>
        <taxon>Oryzoideae</taxon>
        <taxon>Oryzeae</taxon>
        <taxon>Oryzinae</taxon>
        <taxon>Oryza</taxon>
        <taxon>Oryza sativa</taxon>
    </lineage>
</organism>
<dbReference type="PRINTS" id="PR00660">
    <property type="entry name" value="ERLUMENR"/>
</dbReference>
<reference evidence="14" key="2">
    <citation type="submission" date="2008-12" db="EMBL/GenBank/DDBJ databases">
        <title>Improved gene annotation of the rice (Oryza sativa) genomes.</title>
        <authorList>
            <person name="Wang J."/>
            <person name="Li R."/>
            <person name="Fan W."/>
            <person name="Huang Q."/>
            <person name="Zhang J."/>
            <person name="Zhou Y."/>
            <person name="Hu Y."/>
            <person name="Zi S."/>
            <person name="Li J."/>
            <person name="Ni P."/>
            <person name="Zheng H."/>
            <person name="Zhang Y."/>
            <person name="Zhao M."/>
            <person name="Hao Q."/>
            <person name="McDermott J."/>
            <person name="Samudrala R."/>
            <person name="Kristiansen K."/>
            <person name="Wong G.K.-S."/>
        </authorList>
    </citation>
    <scope>NUCLEOTIDE SEQUENCE</scope>
</reference>